<dbReference type="RefSeq" id="WP_017012888.1">
    <property type="nucleotide sequence ID" value="NZ_AJYG02000064.1"/>
</dbReference>
<gene>
    <name evidence="2" type="ORF">ACED35_11395</name>
</gene>
<comment type="caution">
    <text evidence="2">The sequence shown here is derived from an EMBL/GenBank/DDBJ whole genome shotgun (WGS) entry which is preliminary data.</text>
</comment>
<dbReference type="Proteomes" id="UP001569154">
    <property type="component" value="Unassembled WGS sequence"/>
</dbReference>
<evidence type="ECO:0000256" key="1">
    <source>
        <dbReference type="SAM" id="Phobius"/>
    </source>
</evidence>
<keyword evidence="1" id="KW-0472">Membrane</keyword>
<organism evidence="2 3">
    <name type="scientific">Enterovibrio norvegicus</name>
    <dbReference type="NCBI Taxonomy" id="188144"/>
    <lineage>
        <taxon>Bacteria</taxon>
        <taxon>Pseudomonadati</taxon>
        <taxon>Pseudomonadota</taxon>
        <taxon>Gammaproteobacteria</taxon>
        <taxon>Vibrionales</taxon>
        <taxon>Vibrionaceae</taxon>
        <taxon>Enterovibrio</taxon>
    </lineage>
</organism>
<name>A0ABV4L1Y8_9GAMM</name>
<keyword evidence="1" id="KW-0812">Transmembrane</keyword>
<proteinExistence type="predicted"/>
<dbReference type="EMBL" id="JBGONM010000023">
    <property type="protein sequence ID" value="MEZ8081721.1"/>
    <property type="molecule type" value="Genomic_DNA"/>
</dbReference>
<evidence type="ECO:0000313" key="3">
    <source>
        <dbReference type="Proteomes" id="UP001569154"/>
    </source>
</evidence>
<keyword evidence="1" id="KW-1133">Transmembrane helix</keyword>
<feature type="transmembrane region" description="Helical" evidence="1">
    <location>
        <begin position="42"/>
        <end position="61"/>
    </location>
</feature>
<reference evidence="2 3" key="1">
    <citation type="submission" date="2024-06" db="EMBL/GenBank/DDBJ databases">
        <authorList>
            <person name="Steensen K."/>
            <person name="Seneca J."/>
            <person name="Bartlau N."/>
            <person name="Yu A.X."/>
            <person name="Polz M.F."/>
        </authorList>
    </citation>
    <scope>NUCLEOTIDE SEQUENCE [LARGE SCALE GENOMIC DNA]</scope>
    <source>
        <strain evidence="2 3">1F260</strain>
    </source>
</reference>
<protein>
    <submittedName>
        <fullName evidence="2">GNAT family acetyltransferase</fullName>
    </submittedName>
</protein>
<accession>A0ABV4L1Y8</accession>
<evidence type="ECO:0000313" key="2">
    <source>
        <dbReference type="EMBL" id="MEZ8081721.1"/>
    </source>
</evidence>
<feature type="transmembrane region" description="Helical" evidence="1">
    <location>
        <begin position="121"/>
        <end position="138"/>
    </location>
</feature>
<keyword evidence="3" id="KW-1185">Reference proteome</keyword>
<sequence>MNMREILSIGIRIFAILLFLEAISTTLSFLSMRDIARENTELFVVSGIYFVVACVAWKFPLTIAKKLTPSDVGEGATSISAFDLSRVGIALLSLNLIIDSLWSVIPAIVMLKGGYDGDPSMSYSGVFMLLFGFILLMNNRKIASLVLK</sequence>
<feature type="transmembrane region" description="Helical" evidence="1">
    <location>
        <begin position="9"/>
        <end position="30"/>
    </location>
</feature>
<feature type="transmembrane region" description="Helical" evidence="1">
    <location>
        <begin position="87"/>
        <end position="109"/>
    </location>
</feature>